<reference evidence="2 3" key="1">
    <citation type="submission" date="2021-04" db="EMBL/GenBank/DDBJ databases">
        <authorList>
            <person name="Ivanova A."/>
        </authorList>
    </citation>
    <scope>NUCLEOTIDE SEQUENCE [LARGE SCALE GENOMIC DNA]</scope>
    <source>
        <strain evidence="2 3">G18</strain>
    </source>
</reference>
<name>A0ABS5BZW7_9BACT</name>
<keyword evidence="1" id="KW-0732">Signal</keyword>
<protein>
    <recommendedName>
        <fullName evidence="4">Beta-xylosidase C-terminal Concanavalin A-like domain-containing protein</fullName>
    </recommendedName>
</protein>
<proteinExistence type="predicted"/>
<dbReference type="Proteomes" id="UP000676565">
    <property type="component" value="Unassembled WGS sequence"/>
</dbReference>
<dbReference type="EMBL" id="JAGKQQ010000001">
    <property type="protein sequence ID" value="MBP3958932.1"/>
    <property type="molecule type" value="Genomic_DNA"/>
</dbReference>
<organism evidence="2 3">
    <name type="scientific">Gemmata palustris</name>
    <dbReference type="NCBI Taxonomy" id="2822762"/>
    <lineage>
        <taxon>Bacteria</taxon>
        <taxon>Pseudomonadati</taxon>
        <taxon>Planctomycetota</taxon>
        <taxon>Planctomycetia</taxon>
        <taxon>Gemmatales</taxon>
        <taxon>Gemmataceae</taxon>
        <taxon>Gemmata</taxon>
    </lineage>
</organism>
<evidence type="ECO:0000313" key="2">
    <source>
        <dbReference type="EMBL" id="MBP3958932.1"/>
    </source>
</evidence>
<comment type="caution">
    <text evidence="2">The sequence shown here is derived from an EMBL/GenBank/DDBJ whole genome shotgun (WGS) entry which is preliminary data.</text>
</comment>
<gene>
    <name evidence="2" type="ORF">J8F10_27120</name>
</gene>
<accession>A0ABS5BZW7</accession>
<evidence type="ECO:0000256" key="1">
    <source>
        <dbReference type="SAM" id="SignalP"/>
    </source>
</evidence>
<feature type="chain" id="PRO_5046268388" description="Beta-xylosidase C-terminal Concanavalin A-like domain-containing protein" evidence="1">
    <location>
        <begin position="20"/>
        <end position="244"/>
    </location>
</feature>
<evidence type="ECO:0000313" key="3">
    <source>
        <dbReference type="Proteomes" id="UP000676565"/>
    </source>
</evidence>
<dbReference type="RefSeq" id="WP_210659352.1">
    <property type="nucleotide sequence ID" value="NZ_JAGKQQ010000001.1"/>
</dbReference>
<evidence type="ECO:0008006" key="4">
    <source>
        <dbReference type="Google" id="ProtNLM"/>
    </source>
</evidence>
<dbReference type="Gene3D" id="2.60.120.200">
    <property type="match status" value="1"/>
</dbReference>
<feature type="signal peptide" evidence="1">
    <location>
        <begin position="1"/>
        <end position="19"/>
    </location>
</feature>
<sequence>MIRAAAIVAFAATVAGVSAAPVPPPSEKELLAKYWGKTEGQGEFELAGKQLTMRTGGVPARGLLYGKGSNMPRATRPVTGDFEVTVKLGDAAPPNPKNRHEDSWPGSRAGLLVSGGGYGIEFHLYQYHQKRNGDVLDTLDRVVWVDTWFPGGGAGSSLVQVPVGKSTHLRITRKDKTVSVSHSFDGKEWSAPHTPRQDLAFPDEVAVGVFYAHSTYQIAAATFDELTITKPKELPKAEPKALPK</sequence>
<keyword evidence="3" id="KW-1185">Reference proteome</keyword>